<organism evidence="2">
    <name type="scientific">freshwater metagenome</name>
    <dbReference type="NCBI Taxonomy" id="449393"/>
    <lineage>
        <taxon>unclassified sequences</taxon>
        <taxon>metagenomes</taxon>
        <taxon>ecological metagenomes</taxon>
    </lineage>
</organism>
<feature type="transmembrane region" description="Helical" evidence="1">
    <location>
        <begin position="32"/>
        <end position="51"/>
    </location>
</feature>
<dbReference type="EMBL" id="CAESAO010000002">
    <property type="protein sequence ID" value="CAB4334164.1"/>
    <property type="molecule type" value="Genomic_DNA"/>
</dbReference>
<proteinExistence type="predicted"/>
<protein>
    <submittedName>
        <fullName evidence="2">Unannotated protein</fullName>
    </submittedName>
</protein>
<evidence type="ECO:0000256" key="1">
    <source>
        <dbReference type="SAM" id="Phobius"/>
    </source>
</evidence>
<keyword evidence="1" id="KW-1133">Transmembrane helix</keyword>
<reference evidence="2" key="1">
    <citation type="submission" date="2020-05" db="EMBL/GenBank/DDBJ databases">
        <authorList>
            <person name="Chiriac C."/>
            <person name="Salcher M."/>
            <person name="Ghai R."/>
            <person name="Kavagutti S V."/>
        </authorList>
    </citation>
    <scope>NUCLEOTIDE SEQUENCE</scope>
</reference>
<dbReference type="AlphaFoldDB" id="A0A6J5YVD5"/>
<evidence type="ECO:0000313" key="2">
    <source>
        <dbReference type="EMBL" id="CAB4334164.1"/>
    </source>
</evidence>
<accession>A0A6J5YVD5</accession>
<keyword evidence="1" id="KW-0472">Membrane</keyword>
<gene>
    <name evidence="2" type="ORF">UFOPK3522_00055</name>
</gene>
<feature type="transmembrane region" description="Helical" evidence="1">
    <location>
        <begin position="7"/>
        <end position="26"/>
    </location>
</feature>
<sequence>MIRSQPVQLVAMIAAFTLGTLIALLFGASNLGIAFTFGQIAFAATLVWILLKR</sequence>
<keyword evidence="1" id="KW-0812">Transmembrane</keyword>
<name>A0A6J5YVD5_9ZZZZ</name>